<comment type="catalytic activity">
    <reaction evidence="13">
        <text>(3R)-hydroxyhexadecanoyl-CoA = (2E)-hexadecenoyl-CoA + H2O</text>
        <dbReference type="Rhea" id="RHEA:39159"/>
        <dbReference type="ChEBI" id="CHEBI:15377"/>
        <dbReference type="ChEBI" id="CHEBI:61526"/>
        <dbReference type="ChEBI" id="CHEBI:74278"/>
    </reaction>
    <physiologicalReaction direction="left-to-right" evidence="13">
        <dbReference type="Rhea" id="RHEA:39160"/>
    </physiologicalReaction>
</comment>
<keyword evidence="5 15" id="KW-0444">Lipid biosynthesis</keyword>
<keyword evidence="11 15" id="KW-0275">Fatty acid biosynthesis</keyword>
<dbReference type="GO" id="GO:0042761">
    <property type="term" value="P:very long-chain fatty acid biosynthetic process"/>
    <property type="evidence" value="ECO:0007669"/>
    <property type="project" value="TreeGrafter"/>
</dbReference>
<accession>A0A8J6G1C0</accession>
<evidence type="ECO:0000256" key="4">
    <source>
        <dbReference type="ARBA" id="ARBA00013122"/>
    </source>
</evidence>
<evidence type="ECO:0000256" key="6">
    <source>
        <dbReference type="ARBA" id="ARBA00022692"/>
    </source>
</evidence>
<sequence>MSDRSTGLHKEFQDSLTSGIVPTSVLVTGVQVSSRIFMVWLVTHSVKPIQNEESVVLFLVSWTVTEITRYSFYTFRLLDHLPHFIKWARWQRLALSSPRPMHAALVLLS</sequence>
<reference evidence="16" key="1">
    <citation type="submission" date="2020-03" db="EMBL/GenBank/DDBJ databases">
        <title>Studies in the Genomics of Life Span.</title>
        <authorList>
            <person name="Glass D."/>
        </authorList>
    </citation>
    <scope>NUCLEOTIDE SEQUENCE</scope>
    <source>
        <strain evidence="16">LTLLF</strain>
        <tissue evidence="16">Muscle</tissue>
    </source>
</reference>
<protein>
    <recommendedName>
        <fullName evidence="4 15">Very-long-chain (3R)-3-hydroxyacyl-CoA dehydratase</fullName>
        <ecNumber evidence="4 15">4.2.1.134</ecNumber>
    </recommendedName>
</protein>
<evidence type="ECO:0000313" key="16">
    <source>
        <dbReference type="EMBL" id="KAH0501543.1"/>
    </source>
</evidence>
<evidence type="ECO:0000313" key="17">
    <source>
        <dbReference type="Proteomes" id="UP000710432"/>
    </source>
</evidence>
<dbReference type="Pfam" id="PF04387">
    <property type="entry name" value="PTPLA"/>
    <property type="match status" value="1"/>
</dbReference>
<comment type="caution">
    <text evidence="16">The sequence shown here is derived from an EMBL/GenBank/DDBJ whole genome shotgun (WGS) entry which is preliminary data.</text>
</comment>
<keyword evidence="6" id="KW-0812">Transmembrane</keyword>
<evidence type="ECO:0000256" key="9">
    <source>
        <dbReference type="ARBA" id="ARBA00023098"/>
    </source>
</evidence>
<dbReference type="PANTHER" id="PTHR11035:SF22">
    <property type="entry name" value="VERY-LONG-CHAIN (3R)-3-HYDROXYACYL-COA DEHYDRATASE 1"/>
    <property type="match status" value="1"/>
</dbReference>
<evidence type="ECO:0000256" key="14">
    <source>
        <dbReference type="ARBA" id="ARBA00023727"/>
    </source>
</evidence>
<dbReference type="Proteomes" id="UP000710432">
    <property type="component" value="Unassembled WGS sequence"/>
</dbReference>
<evidence type="ECO:0000256" key="2">
    <source>
        <dbReference type="ARBA" id="ARBA00005194"/>
    </source>
</evidence>
<dbReference type="PANTHER" id="PTHR11035">
    <property type="entry name" value="VERY-LONG-CHAIN (3R)-3-HYDROXYACYL-COA DEHYDRATASE"/>
    <property type="match status" value="1"/>
</dbReference>
<comment type="pathway">
    <text evidence="2 15">Lipid metabolism; fatty acid biosynthesis.</text>
</comment>
<dbReference type="InterPro" id="IPR007482">
    <property type="entry name" value="Tyr_Pase-like_PTPLA"/>
</dbReference>
<dbReference type="EMBL" id="JAATJU010026500">
    <property type="protein sequence ID" value="KAH0501543.1"/>
    <property type="molecule type" value="Genomic_DNA"/>
</dbReference>
<keyword evidence="12 15" id="KW-0456">Lyase</keyword>
<organism evidence="16 17">
    <name type="scientific">Microtus ochrogaster</name>
    <name type="common">Prairie vole</name>
    <dbReference type="NCBI Taxonomy" id="79684"/>
    <lineage>
        <taxon>Eukaryota</taxon>
        <taxon>Metazoa</taxon>
        <taxon>Chordata</taxon>
        <taxon>Craniata</taxon>
        <taxon>Vertebrata</taxon>
        <taxon>Euteleostomi</taxon>
        <taxon>Mammalia</taxon>
        <taxon>Eutheria</taxon>
        <taxon>Euarchontoglires</taxon>
        <taxon>Glires</taxon>
        <taxon>Rodentia</taxon>
        <taxon>Myomorpha</taxon>
        <taxon>Muroidea</taxon>
        <taxon>Cricetidae</taxon>
        <taxon>Arvicolinae</taxon>
        <taxon>Microtus</taxon>
    </lineage>
</organism>
<evidence type="ECO:0000256" key="10">
    <source>
        <dbReference type="ARBA" id="ARBA00023136"/>
    </source>
</evidence>
<dbReference type="GO" id="GO:0030148">
    <property type="term" value="P:sphingolipid biosynthetic process"/>
    <property type="evidence" value="ECO:0007669"/>
    <property type="project" value="TreeGrafter"/>
</dbReference>
<evidence type="ECO:0000256" key="13">
    <source>
        <dbReference type="ARBA" id="ARBA00023688"/>
    </source>
</evidence>
<dbReference type="GO" id="GO:0102158">
    <property type="term" value="F:very-long-chain (3R)-3-hydroxyacyl-CoA dehydratase activity"/>
    <property type="evidence" value="ECO:0007669"/>
    <property type="project" value="UniProtKB-EC"/>
</dbReference>
<keyword evidence="15" id="KW-0256">Endoplasmic reticulum</keyword>
<name>A0A8J6G1C0_MICOH</name>
<comment type="function">
    <text evidence="15">Catalyzes the third of the four reactions of the long-chain fatty acids elongation cycle. This endoplasmic reticulum-bound enzymatic process, allows the addition of two carbons to the chain of long- and very long-chain fatty acids/VLCFAs per cycle. This enzyme catalyzes the dehydration of the 3-hydroxyacyl-CoA intermediate into trans-2,3-enoyl-CoA, within each cycle of fatty acid elongation. Thereby, it participates to the production of VLCFAs of different chain lengths that are involved in multiple biological processes as precursors of membrane lipids and lipid mediators.</text>
</comment>
<comment type="catalytic activity">
    <reaction evidence="14">
        <text>a very-long-chain (3R)-3-hydroxyacyl-CoA = a very-long-chain (2E)-enoyl-CoA + H2O</text>
        <dbReference type="Rhea" id="RHEA:45812"/>
        <dbReference type="ChEBI" id="CHEBI:15377"/>
        <dbReference type="ChEBI" id="CHEBI:83728"/>
        <dbReference type="ChEBI" id="CHEBI:85440"/>
        <dbReference type="EC" id="4.2.1.134"/>
    </reaction>
    <physiologicalReaction direction="left-to-right" evidence="14">
        <dbReference type="Rhea" id="RHEA:45813"/>
    </physiologicalReaction>
</comment>
<evidence type="ECO:0000256" key="3">
    <source>
        <dbReference type="ARBA" id="ARBA00007811"/>
    </source>
</evidence>
<comment type="similarity">
    <text evidence="3 15">Belongs to the very long-chain fatty acids dehydratase HACD family.</text>
</comment>
<gene>
    <name evidence="16" type="ORF">LTLLF_195375</name>
</gene>
<evidence type="ECO:0000256" key="7">
    <source>
        <dbReference type="ARBA" id="ARBA00022832"/>
    </source>
</evidence>
<evidence type="ECO:0000256" key="1">
    <source>
        <dbReference type="ARBA" id="ARBA00004141"/>
    </source>
</evidence>
<dbReference type="GO" id="GO:0030497">
    <property type="term" value="P:fatty acid elongation"/>
    <property type="evidence" value="ECO:0007669"/>
    <property type="project" value="TreeGrafter"/>
</dbReference>
<keyword evidence="9 15" id="KW-0443">Lipid metabolism</keyword>
<evidence type="ECO:0000256" key="12">
    <source>
        <dbReference type="ARBA" id="ARBA00023239"/>
    </source>
</evidence>
<dbReference type="UniPathway" id="UPA00094"/>
<dbReference type="GO" id="GO:0005789">
    <property type="term" value="C:endoplasmic reticulum membrane"/>
    <property type="evidence" value="ECO:0007669"/>
    <property type="project" value="UniProtKB-SubCell"/>
</dbReference>
<evidence type="ECO:0000256" key="5">
    <source>
        <dbReference type="ARBA" id="ARBA00022516"/>
    </source>
</evidence>
<comment type="subcellular location">
    <subcellularLocation>
        <location evidence="15">Endoplasmic reticulum membrane</location>
        <topology evidence="15">Multi-pass membrane protein</topology>
    </subcellularLocation>
    <subcellularLocation>
        <location evidence="1">Membrane</location>
        <topology evidence="1">Multi-pass membrane protein</topology>
    </subcellularLocation>
</comment>
<keyword evidence="7 15" id="KW-0276">Fatty acid metabolism</keyword>
<evidence type="ECO:0000256" key="8">
    <source>
        <dbReference type="ARBA" id="ARBA00022989"/>
    </source>
</evidence>
<keyword evidence="8" id="KW-1133">Transmembrane helix</keyword>
<dbReference type="EC" id="4.2.1.134" evidence="4 15"/>
<proteinExistence type="inferred from homology"/>
<evidence type="ECO:0000256" key="11">
    <source>
        <dbReference type="ARBA" id="ARBA00023160"/>
    </source>
</evidence>
<keyword evidence="10 15" id="KW-0472">Membrane</keyword>
<evidence type="ECO:0000256" key="15">
    <source>
        <dbReference type="RuleBase" id="RU363109"/>
    </source>
</evidence>
<dbReference type="AlphaFoldDB" id="A0A8J6G1C0"/>